<proteinExistence type="predicted"/>
<keyword evidence="3" id="KW-1185">Reference proteome</keyword>
<evidence type="ECO:0000256" key="1">
    <source>
        <dbReference type="SAM" id="Phobius"/>
    </source>
</evidence>
<organism evidence="2 3">
    <name type="scientific">Pinibacter soli</name>
    <dbReference type="NCBI Taxonomy" id="3044211"/>
    <lineage>
        <taxon>Bacteria</taxon>
        <taxon>Pseudomonadati</taxon>
        <taxon>Bacteroidota</taxon>
        <taxon>Chitinophagia</taxon>
        <taxon>Chitinophagales</taxon>
        <taxon>Chitinophagaceae</taxon>
        <taxon>Pinibacter</taxon>
    </lineage>
</organism>
<gene>
    <name evidence="2" type="ORF">QJ048_09435</name>
</gene>
<keyword evidence="1" id="KW-0472">Membrane</keyword>
<feature type="transmembrane region" description="Helical" evidence="1">
    <location>
        <begin position="322"/>
        <end position="343"/>
    </location>
</feature>
<keyword evidence="1" id="KW-1133">Transmembrane helix</keyword>
<reference evidence="2 3" key="1">
    <citation type="submission" date="2023-05" db="EMBL/GenBank/DDBJ databases">
        <title>Genome sequence of Pinibacter sp. MAH-24.</title>
        <authorList>
            <person name="Huq M.A."/>
        </authorList>
    </citation>
    <scope>NUCLEOTIDE SEQUENCE [LARGE SCALE GENOMIC DNA]</scope>
    <source>
        <strain evidence="2 3">MAH-24</strain>
    </source>
</reference>
<keyword evidence="1" id="KW-0812">Transmembrane</keyword>
<evidence type="ECO:0000313" key="2">
    <source>
        <dbReference type="EMBL" id="MDI3319993.1"/>
    </source>
</evidence>
<dbReference type="Proteomes" id="UP001226434">
    <property type="component" value="Unassembled WGS sequence"/>
</dbReference>
<dbReference type="EMBL" id="JASBRG010000005">
    <property type="protein sequence ID" value="MDI3319993.1"/>
    <property type="molecule type" value="Genomic_DNA"/>
</dbReference>
<dbReference type="RefSeq" id="WP_282334093.1">
    <property type="nucleotide sequence ID" value="NZ_JASBRG010000005.1"/>
</dbReference>
<accession>A0ABT6RBV3</accession>
<comment type="caution">
    <text evidence="2">The sequence shown here is derived from an EMBL/GenBank/DDBJ whole genome shotgun (WGS) entry which is preliminary data.</text>
</comment>
<protein>
    <recommendedName>
        <fullName evidence="4">Phage tail tape measure protein</fullName>
    </recommendedName>
</protein>
<evidence type="ECO:0000313" key="3">
    <source>
        <dbReference type="Proteomes" id="UP001226434"/>
    </source>
</evidence>
<sequence length="608" mass="66814">MDKNLKIVLVLTAYDKASAVMGKAFSNAEKHAKSIEKASKAVGEIGDKSLIAGGVITAFFGKTVEDARESEKAVRRLDQVFKSMGETSSAAAEQAAEFAGNLEFKIGVEDEEIMAVQAKLATFKKASDEAARSTGIYNRATQAAFDLQATGFGDALSNVTQLGKALQNPALGAQALAKAGAINKEDMPMIKMLQATKGVAAAQQFVLAAVEKQVKGVAERTADPVKKMKIQFTESSEAIGKALLPEVNKLADKFATFAPKIIDFVENNKSLIITAAKVGVALLAFGATMKVVQFIMTGFSTVMNVIKAVKEVGTVVGTVGKFMLANPMILAITAIAIAAFLIINNWDKIKVFFINLWDKVKQIFTATWEWIKKLFLNYTPEGLIIKNWDKISAFFTNLWNKVKQAFVAAWEWIKSMFLNYTPEGLIIKHWDKIAEYFKGIWDKAKKTFLEFVGFTLTLGDKFLQAGKNIVNSLWEGMKSMAHKPIEMIENIVKKVRDFLPFSPAKVGPLKDIHRIKLVETIAQSIKPQPMIMAMAKATGSLYGQMNQPLPSLGRSGGSTQLHFNPVIHLSGSATKEDGQMLTDAMRKDFSKMMREYNRNQGRVSFNNS</sequence>
<evidence type="ECO:0008006" key="4">
    <source>
        <dbReference type="Google" id="ProtNLM"/>
    </source>
</evidence>
<name>A0ABT6RBV3_9BACT</name>
<feature type="transmembrane region" description="Helical" evidence="1">
    <location>
        <begin position="278"/>
        <end position="302"/>
    </location>
</feature>